<dbReference type="Pfam" id="PF13456">
    <property type="entry name" value="RVT_3"/>
    <property type="match status" value="1"/>
</dbReference>
<gene>
    <name evidence="3" type="ORF">SAMN05444167_4113</name>
</gene>
<sequence length="224" mass="24235">MSTGDLFASPQPSSPRNTAAITLLAHCDGGARGNPGPAGYGAVIAKEDGVVLAELSEFLGFKTNNFAEYSGLLGVLQWALDNGYTRLKVVSDSELMVKQIQGKYKVNSPDLRPLFEEAKRRIARLDLFNISHALRHKNKTADRLANEAMDRGMGKTPAPAKATPYPQKSSEPAAPRRMDPVPQRSEVSAPPQGEMLRGFVRDGAIHLLGGKSLPDGVFVKIIRE</sequence>
<reference evidence="3 4" key="1">
    <citation type="submission" date="2016-10" db="EMBL/GenBank/DDBJ databases">
        <authorList>
            <person name="de Groot N.N."/>
        </authorList>
    </citation>
    <scope>NUCLEOTIDE SEQUENCE [LARGE SCALE GENOMIC DNA]</scope>
    <source>
        <strain evidence="3 4">GAS232</strain>
    </source>
</reference>
<dbReference type="EMBL" id="LT629690">
    <property type="protein sequence ID" value="SDG05289.1"/>
    <property type="molecule type" value="Genomic_DNA"/>
</dbReference>
<dbReference type="OrthoDB" id="7845843at2"/>
<dbReference type="Gene3D" id="3.30.420.10">
    <property type="entry name" value="Ribonuclease H-like superfamily/Ribonuclease H"/>
    <property type="match status" value="1"/>
</dbReference>
<dbReference type="SUPFAM" id="SSF53098">
    <property type="entry name" value="Ribonuclease H-like"/>
    <property type="match status" value="1"/>
</dbReference>
<proteinExistence type="predicted"/>
<evidence type="ECO:0000313" key="4">
    <source>
        <dbReference type="Proteomes" id="UP000182427"/>
    </source>
</evidence>
<evidence type="ECO:0000313" key="3">
    <source>
        <dbReference type="EMBL" id="SDG05289.1"/>
    </source>
</evidence>
<dbReference type="Proteomes" id="UP000182427">
    <property type="component" value="Chromosome I"/>
</dbReference>
<dbReference type="PANTHER" id="PTHR47723">
    <property type="entry name" value="OS05G0353850 PROTEIN"/>
    <property type="match status" value="1"/>
</dbReference>
<protein>
    <submittedName>
        <fullName evidence="3">Probable phosphoglycerate mutase</fullName>
    </submittedName>
</protein>
<dbReference type="InterPro" id="IPR012337">
    <property type="entry name" value="RNaseH-like_sf"/>
</dbReference>
<evidence type="ECO:0000259" key="2">
    <source>
        <dbReference type="PROSITE" id="PS50879"/>
    </source>
</evidence>
<feature type="compositionally biased region" description="Low complexity" evidence="1">
    <location>
        <begin position="155"/>
        <end position="164"/>
    </location>
</feature>
<organism evidence="3 4">
    <name type="scientific">Terriglobus roseus</name>
    <dbReference type="NCBI Taxonomy" id="392734"/>
    <lineage>
        <taxon>Bacteria</taxon>
        <taxon>Pseudomonadati</taxon>
        <taxon>Acidobacteriota</taxon>
        <taxon>Terriglobia</taxon>
        <taxon>Terriglobales</taxon>
        <taxon>Acidobacteriaceae</taxon>
        <taxon>Terriglobus</taxon>
    </lineage>
</organism>
<dbReference type="RefSeq" id="WP_083346788.1">
    <property type="nucleotide sequence ID" value="NZ_LT629690.1"/>
</dbReference>
<dbReference type="PROSITE" id="PS50879">
    <property type="entry name" value="RNASE_H_1"/>
    <property type="match status" value="1"/>
</dbReference>
<feature type="domain" description="RNase H type-1" evidence="2">
    <location>
        <begin position="19"/>
        <end position="150"/>
    </location>
</feature>
<feature type="region of interest" description="Disordered" evidence="1">
    <location>
        <begin position="150"/>
        <end position="193"/>
    </location>
</feature>
<dbReference type="InterPro" id="IPR002156">
    <property type="entry name" value="RNaseH_domain"/>
</dbReference>
<accession>A0A1G7R552</accession>
<evidence type="ECO:0000256" key="1">
    <source>
        <dbReference type="SAM" id="MobiDB-lite"/>
    </source>
</evidence>
<dbReference type="InterPro" id="IPR053151">
    <property type="entry name" value="RNase_H-like"/>
</dbReference>
<dbReference type="GO" id="GO:0003676">
    <property type="term" value="F:nucleic acid binding"/>
    <property type="evidence" value="ECO:0007669"/>
    <property type="project" value="InterPro"/>
</dbReference>
<name>A0A1G7R552_9BACT</name>
<dbReference type="PANTHER" id="PTHR47723:SF19">
    <property type="entry name" value="POLYNUCLEOTIDYL TRANSFERASE, RIBONUCLEASE H-LIKE SUPERFAMILY PROTEIN"/>
    <property type="match status" value="1"/>
</dbReference>
<dbReference type="CDD" id="cd09279">
    <property type="entry name" value="RNase_HI_like"/>
    <property type="match status" value="1"/>
</dbReference>
<dbReference type="GO" id="GO:0004523">
    <property type="term" value="F:RNA-DNA hybrid ribonuclease activity"/>
    <property type="evidence" value="ECO:0007669"/>
    <property type="project" value="InterPro"/>
</dbReference>
<dbReference type="AlphaFoldDB" id="A0A1G7R552"/>
<dbReference type="InterPro" id="IPR036397">
    <property type="entry name" value="RNaseH_sf"/>
</dbReference>
<keyword evidence="4" id="KW-1185">Reference proteome</keyword>